<evidence type="ECO:0000313" key="4">
    <source>
        <dbReference type="Proteomes" id="UP000030765"/>
    </source>
</evidence>
<dbReference type="Gene3D" id="3.60.10.10">
    <property type="entry name" value="Endonuclease/exonuclease/phosphatase"/>
    <property type="match status" value="1"/>
</dbReference>
<reference evidence="2 4" key="1">
    <citation type="journal article" date="2014" name="BMC Genomics">
        <title>Genome sequence of Anopheles sinensis provides insight into genetics basis of mosquito competence for malaria parasites.</title>
        <authorList>
            <person name="Zhou D."/>
            <person name="Zhang D."/>
            <person name="Ding G."/>
            <person name="Shi L."/>
            <person name="Hou Q."/>
            <person name="Ye Y."/>
            <person name="Xu Y."/>
            <person name="Zhou H."/>
            <person name="Xiong C."/>
            <person name="Li S."/>
            <person name="Yu J."/>
            <person name="Hong S."/>
            <person name="Yu X."/>
            <person name="Zou P."/>
            <person name="Chen C."/>
            <person name="Chang X."/>
            <person name="Wang W."/>
            <person name="Lv Y."/>
            <person name="Sun Y."/>
            <person name="Ma L."/>
            <person name="Shen B."/>
            <person name="Zhu C."/>
        </authorList>
    </citation>
    <scope>NUCLEOTIDE SEQUENCE [LARGE SCALE GENOMIC DNA]</scope>
</reference>
<dbReference type="EnsemblMetazoa" id="ASIC004494-RA">
    <property type="protein sequence ID" value="ASIC004494-PA"/>
    <property type="gene ID" value="ASIC004494"/>
</dbReference>
<organism evidence="2">
    <name type="scientific">Anopheles sinensis</name>
    <name type="common">Mosquito</name>
    <dbReference type="NCBI Taxonomy" id="74873"/>
    <lineage>
        <taxon>Eukaryota</taxon>
        <taxon>Metazoa</taxon>
        <taxon>Ecdysozoa</taxon>
        <taxon>Arthropoda</taxon>
        <taxon>Hexapoda</taxon>
        <taxon>Insecta</taxon>
        <taxon>Pterygota</taxon>
        <taxon>Neoptera</taxon>
        <taxon>Endopterygota</taxon>
        <taxon>Diptera</taxon>
        <taxon>Nematocera</taxon>
        <taxon>Culicoidea</taxon>
        <taxon>Culicidae</taxon>
        <taxon>Anophelinae</taxon>
        <taxon>Anopheles</taxon>
    </lineage>
</organism>
<dbReference type="SUPFAM" id="SSF56219">
    <property type="entry name" value="DNase I-like"/>
    <property type="match status" value="1"/>
</dbReference>
<sequence>MVEEAMVNSQSLRRSAVAQDLFTQLARQRGADIAILSDYYRVPLNNSNWVPDHATRTAVVALGRFPIQRIINVAEGMVVVEVNGITIVGCYAPPSWDLPRFKVLMEGIIAAVRGRTKILLAGDFNAAAVEWGRRNTGRQRQIIRKRDELLSAFYSGSCSSWLESRKSASNGSQESGGK</sequence>
<keyword evidence="4" id="KW-1185">Reference proteome</keyword>
<name>A0A084VH29_ANOSI</name>
<proteinExistence type="predicted"/>
<dbReference type="EMBL" id="ATLV01013125">
    <property type="status" value="NOT_ANNOTATED_CDS"/>
    <property type="molecule type" value="Genomic_DNA"/>
</dbReference>
<dbReference type="OrthoDB" id="7764411at2759"/>
<dbReference type="Proteomes" id="UP000030765">
    <property type="component" value="Unassembled WGS sequence"/>
</dbReference>
<evidence type="ECO:0000313" key="3">
    <source>
        <dbReference type="EnsemblMetazoa" id="ASIC004494-PA"/>
    </source>
</evidence>
<dbReference type="InterPro" id="IPR036691">
    <property type="entry name" value="Endo/exonu/phosph_ase_sf"/>
</dbReference>
<dbReference type="GO" id="GO:0003824">
    <property type="term" value="F:catalytic activity"/>
    <property type="evidence" value="ECO:0007669"/>
    <property type="project" value="InterPro"/>
</dbReference>
<dbReference type="OMA" id="INHCESA"/>
<dbReference type="Pfam" id="PF14529">
    <property type="entry name" value="Exo_endo_phos_2"/>
    <property type="match status" value="1"/>
</dbReference>
<protein>
    <submittedName>
        <fullName evidence="3">Endo/exonuclease/phosphatase domain-containing protein</fullName>
    </submittedName>
</protein>
<dbReference type="VEuPathDB" id="VectorBase:ASIS000841"/>
<evidence type="ECO:0000313" key="2">
    <source>
        <dbReference type="EMBL" id="KFB37273.1"/>
    </source>
</evidence>
<feature type="domain" description="Endonuclease/exonuclease/phosphatase" evidence="1">
    <location>
        <begin position="85"/>
        <end position="154"/>
    </location>
</feature>
<dbReference type="AlphaFoldDB" id="A0A084VH29"/>
<dbReference type="EMBL" id="ATLV01013126">
    <property type="status" value="NOT_ANNOTATED_CDS"/>
    <property type="molecule type" value="Genomic_DNA"/>
</dbReference>
<dbReference type="EMBL" id="KE524840">
    <property type="protein sequence ID" value="KFB37273.1"/>
    <property type="molecule type" value="Genomic_DNA"/>
</dbReference>
<gene>
    <name evidence="2" type="ORF">ZHAS_00004494</name>
</gene>
<reference evidence="3" key="2">
    <citation type="submission" date="2020-05" db="UniProtKB">
        <authorList>
            <consortium name="EnsemblMetazoa"/>
        </authorList>
    </citation>
    <scope>IDENTIFICATION</scope>
</reference>
<dbReference type="STRING" id="74873.A0A084VH29"/>
<accession>A0A084VH29</accession>
<dbReference type="VEuPathDB" id="VectorBase:ASIC004494"/>
<evidence type="ECO:0000259" key="1">
    <source>
        <dbReference type="Pfam" id="PF14529"/>
    </source>
</evidence>
<dbReference type="InterPro" id="IPR005135">
    <property type="entry name" value="Endo/exonuclease/phosphatase"/>
</dbReference>